<dbReference type="Proteomes" id="UP000654913">
    <property type="component" value="Chromosome 3"/>
</dbReference>
<organism evidence="1 2">
    <name type="scientific">Aspergillus puulaauensis</name>
    <dbReference type="NCBI Taxonomy" id="1220207"/>
    <lineage>
        <taxon>Eukaryota</taxon>
        <taxon>Fungi</taxon>
        <taxon>Dikarya</taxon>
        <taxon>Ascomycota</taxon>
        <taxon>Pezizomycotina</taxon>
        <taxon>Eurotiomycetes</taxon>
        <taxon>Eurotiomycetidae</taxon>
        <taxon>Eurotiales</taxon>
        <taxon>Aspergillaceae</taxon>
        <taxon>Aspergillus</taxon>
    </lineage>
</organism>
<dbReference type="AlphaFoldDB" id="A0A7R8AMV7"/>
<reference evidence="1" key="2">
    <citation type="submission" date="2021-02" db="EMBL/GenBank/DDBJ databases">
        <title>Aspergillus puulaauensis MK2 genome sequence.</title>
        <authorList>
            <person name="Futagami T."/>
            <person name="Mori K."/>
            <person name="Kadooka C."/>
            <person name="Tanaka T."/>
        </authorList>
    </citation>
    <scope>NUCLEOTIDE SEQUENCE</scope>
    <source>
        <strain evidence="1">MK2</strain>
    </source>
</reference>
<evidence type="ECO:0000313" key="2">
    <source>
        <dbReference type="Proteomes" id="UP000654913"/>
    </source>
</evidence>
<evidence type="ECO:0008006" key="3">
    <source>
        <dbReference type="Google" id="ProtNLM"/>
    </source>
</evidence>
<reference evidence="1" key="1">
    <citation type="submission" date="2021-01" db="EMBL/GenBank/DDBJ databases">
        <authorList>
            <consortium name="Aspergillus puulaauensis MK2 genome sequencing consortium"/>
            <person name="Kazuki M."/>
            <person name="Futagami T."/>
        </authorList>
    </citation>
    <scope>NUCLEOTIDE SEQUENCE</scope>
    <source>
        <strain evidence="1">MK2</strain>
    </source>
</reference>
<dbReference type="GeneID" id="64973083"/>
<protein>
    <recommendedName>
        <fullName evidence="3">F-box domain-containing protein</fullName>
    </recommendedName>
</protein>
<evidence type="ECO:0000313" key="1">
    <source>
        <dbReference type="EMBL" id="BCS23078.1"/>
    </source>
</evidence>
<keyword evidence="2" id="KW-1185">Reference proteome</keyword>
<name>A0A7R8AMV7_9EURO</name>
<proteinExistence type="predicted"/>
<dbReference type="OrthoDB" id="5280464at2759"/>
<sequence>MPTLTSIPTECLLVILQSCDSISQATALSSICRQSHSVYVSNKYAVLAECGKRDIPAFNESLMAVRATNIVMDHFHKGQFPPKPFPLSIGVESRKPSSEEMRQVFDWEHLIRCIEDICLHNTEWGRESPYFDKTADSETPSPEWLTWRQNFRRSMYRSLMMGAVLCAEYQEPVALSNKDGIPKGFLEDLQGRIDRDDPDEPFMRSDEMAYLLKHPVFNFEAYDDHHSIYGQLAEFLQQQTENHRQVSPEIRDMYPEYASLEEVARDHAVIFQAEMVQCLKSCMTLSNHCGASQIFKEANKPFEKRARSITIIRLGSFYPEHIAMPANPHHAHQMLLLAEPLPQNKENTAWNSSSHLMDSILGFMHHFSGQPNHYAGGFPTPPPPLQVFQYVARRFLGLRFSDEAFDERWVEAAYIQFAHYPQISGIFLDEAPDDGSMFDTLDGEGQYNVYYGSGAY</sequence>
<dbReference type="RefSeq" id="XP_041555272.1">
    <property type="nucleotide sequence ID" value="XM_041702492.1"/>
</dbReference>
<gene>
    <name evidence="1" type="ORF">APUU_31303S</name>
</gene>
<dbReference type="EMBL" id="AP024445">
    <property type="protein sequence ID" value="BCS23078.1"/>
    <property type="molecule type" value="Genomic_DNA"/>
</dbReference>
<accession>A0A7R8AMV7</accession>
<dbReference type="KEGG" id="apuu:APUU_31303S"/>